<name>A0A0B0NGW4_GOSAR</name>
<dbReference type="Proteomes" id="UP000032142">
    <property type="component" value="Unassembled WGS sequence"/>
</dbReference>
<keyword evidence="2" id="KW-1185">Reference proteome</keyword>
<evidence type="ECO:0000313" key="1">
    <source>
        <dbReference type="EMBL" id="KHG11059.1"/>
    </source>
</evidence>
<organism evidence="1 2">
    <name type="scientific">Gossypium arboreum</name>
    <name type="common">Tree cotton</name>
    <name type="synonym">Gossypium nanking</name>
    <dbReference type="NCBI Taxonomy" id="29729"/>
    <lineage>
        <taxon>Eukaryota</taxon>
        <taxon>Viridiplantae</taxon>
        <taxon>Streptophyta</taxon>
        <taxon>Embryophyta</taxon>
        <taxon>Tracheophyta</taxon>
        <taxon>Spermatophyta</taxon>
        <taxon>Magnoliopsida</taxon>
        <taxon>eudicotyledons</taxon>
        <taxon>Gunneridae</taxon>
        <taxon>Pentapetalae</taxon>
        <taxon>rosids</taxon>
        <taxon>malvids</taxon>
        <taxon>Malvales</taxon>
        <taxon>Malvaceae</taxon>
        <taxon>Malvoideae</taxon>
        <taxon>Gossypium</taxon>
    </lineage>
</organism>
<reference evidence="2" key="1">
    <citation type="submission" date="2014-09" db="EMBL/GenBank/DDBJ databases">
        <authorList>
            <person name="Mudge J."/>
            <person name="Ramaraj T."/>
            <person name="Lindquist I.E."/>
            <person name="Bharti A.K."/>
            <person name="Sundararajan A."/>
            <person name="Cameron C.T."/>
            <person name="Woodward J.E."/>
            <person name="May G.D."/>
            <person name="Brubaker C."/>
            <person name="Broadhvest J."/>
            <person name="Wilkins T.A."/>
        </authorList>
    </citation>
    <scope>NUCLEOTIDE SEQUENCE</scope>
    <source>
        <strain evidence="2">cv. AKA8401</strain>
    </source>
</reference>
<sequence>MSKGTKIKFHSVVTIFDDPQAPDSYDIYKTMQTHTK</sequence>
<protein>
    <submittedName>
        <fullName evidence="1">Uncharacterized protein</fullName>
    </submittedName>
</protein>
<dbReference type="EMBL" id="KN395160">
    <property type="protein sequence ID" value="KHG11059.1"/>
    <property type="molecule type" value="Genomic_DNA"/>
</dbReference>
<accession>A0A0B0NGW4</accession>
<dbReference type="AlphaFoldDB" id="A0A0B0NGW4"/>
<evidence type="ECO:0000313" key="2">
    <source>
        <dbReference type="Proteomes" id="UP000032142"/>
    </source>
</evidence>
<gene>
    <name evidence="1" type="ORF">F383_08325</name>
</gene>
<proteinExistence type="predicted"/>